<proteinExistence type="predicted"/>
<protein>
    <submittedName>
        <fullName evidence="5">1-acyl-sn-glycerol-3-phosphate acyltransferase</fullName>
    </submittedName>
</protein>
<dbReference type="PANTHER" id="PTHR10434:SF9">
    <property type="entry name" value="PHOSPHOLIPID_GLYCEROL ACYLTRANSFERASE DOMAIN-CONTAINING PROTEIN"/>
    <property type="match status" value="1"/>
</dbReference>
<dbReference type="Pfam" id="PF01553">
    <property type="entry name" value="Acyltransferase"/>
    <property type="match status" value="1"/>
</dbReference>
<evidence type="ECO:0000313" key="5">
    <source>
        <dbReference type="EMBL" id="TCT00336.1"/>
    </source>
</evidence>
<keyword evidence="2 5" id="KW-0808">Transferase</keyword>
<keyword evidence="6" id="KW-1185">Reference proteome</keyword>
<dbReference type="GO" id="GO:0003841">
    <property type="term" value="F:1-acylglycerol-3-phosphate O-acyltransferase activity"/>
    <property type="evidence" value="ECO:0007669"/>
    <property type="project" value="TreeGrafter"/>
</dbReference>
<dbReference type="EMBL" id="SMAF01000003">
    <property type="protein sequence ID" value="TCT00336.1"/>
    <property type="molecule type" value="Genomic_DNA"/>
</dbReference>
<evidence type="ECO:0000259" key="4">
    <source>
        <dbReference type="SMART" id="SM00563"/>
    </source>
</evidence>
<dbReference type="Proteomes" id="UP000294599">
    <property type="component" value="Unassembled WGS sequence"/>
</dbReference>
<dbReference type="SUPFAM" id="SSF69593">
    <property type="entry name" value="Glycerol-3-phosphate (1)-acyltransferase"/>
    <property type="match status" value="1"/>
</dbReference>
<comment type="caution">
    <text evidence="5">The sequence shown here is derived from an EMBL/GenBank/DDBJ whole genome shotgun (WGS) entry which is preliminary data.</text>
</comment>
<sequence>MSSKLPLPYAPPLPPQAPRVRAPISGRLGAWWLRLSGWRMVDAFPDVPKAVVIAAPHSSNMDALHGLAVKQVLGLDARFLAKRQLFWWPLGSILRHFGIIPIDRGSGGSALIESAVQRFAENEKFWLGVAPEGTRKVVPRWKTGFWRIAKAAGVPIIPAYFHYPDKRIGLGPMLWPGDDMEADIATLRAFYEPWRGARGKSAVDTG</sequence>
<reference evidence="5 6" key="1">
    <citation type="submission" date="2019-03" db="EMBL/GenBank/DDBJ databases">
        <title>Genomic Encyclopedia of Type Strains, Phase IV (KMG-IV): sequencing the most valuable type-strain genomes for metagenomic binning, comparative biology and taxonomic classification.</title>
        <authorList>
            <person name="Goeker M."/>
        </authorList>
    </citation>
    <scope>NUCLEOTIDE SEQUENCE [LARGE SCALE GENOMIC DNA]</scope>
    <source>
        <strain evidence="5 6">DSM 21944</strain>
    </source>
</reference>
<dbReference type="RefSeq" id="WP_123522669.1">
    <property type="nucleotide sequence ID" value="NZ_JBHLWF010000007.1"/>
</dbReference>
<feature type="domain" description="Phospholipid/glycerol acyltransferase" evidence="4">
    <location>
        <begin position="51"/>
        <end position="164"/>
    </location>
</feature>
<dbReference type="SMART" id="SM00563">
    <property type="entry name" value="PlsC"/>
    <property type="match status" value="1"/>
</dbReference>
<evidence type="ECO:0000256" key="3">
    <source>
        <dbReference type="ARBA" id="ARBA00023315"/>
    </source>
</evidence>
<organism evidence="5 6">
    <name type="scientific">Pseudofulvimonas gallinarii</name>
    <dbReference type="NCBI Taxonomy" id="634155"/>
    <lineage>
        <taxon>Bacteria</taxon>
        <taxon>Pseudomonadati</taxon>
        <taxon>Pseudomonadota</taxon>
        <taxon>Gammaproteobacteria</taxon>
        <taxon>Lysobacterales</taxon>
        <taxon>Rhodanobacteraceae</taxon>
        <taxon>Pseudofulvimonas</taxon>
    </lineage>
</organism>
<name>A0A4R3LL83_9GAMM</name>
<evidence type="ECO:0000256" key="1">
    <source>
        <dbReference type="ARBA" id="ARBA00005189"/>
    </source>
</evidence>
<dbReference type="OrthoDB" id="9796839at2"/>
<keyword evidence="3 5" id="KW-0012">Acyltransferase</keyword>
<accession>A0A4R3LL83</accession>
<evidence type="ECO:0000256" key="2">
    <source>
        <dbReference type="ARBA" id="ARBA00022679"/>
    </source>
</evidence>
<evidence type="ECO:0000313" key="6">
    <source>
        <dbReference type="Proteomes" id="UP000294599"/>
    </source>
</evidence>
<comment type="pathway">
    <text evidence="1">Lipid metabolism.</text>
</comment>
<dbReference type="GO" id="GO:0006654">
    <property type="term" value="P:phosphatidic acid biosynthetic process"/>
    <property type="evidence" value="ECO:0007669"/>
    <property type="project" value="TreeGrafter"/>
</dbReference>
<dbReference type="AlphaFoldDB" id="A0A4R3LL83"/>
<gene>
    <name evidence="5" type="ORF">EDC25_103104</name>
</gene>
<dbReference type="InterPro" id="IPR002123">
    <property type="entry name" value="Plipid/glycerol_acylTrfase"/>
</dbReference>
<dbReference type="CDD" id="cd07988">
    <property type="entry name" value="LPLAT_ABO13168-like"/>
    <property type="match status" value="1"/>
</dbReference>
<dbReference type="PANTHER" id="PTHR10434">
    <property type="entry name" value="1-ACYL-SN-GLYCEROL-3-PHOSPHATE ACYLTRANSFERASE"/>
    <property type="match status" value="1"/>
</dbReference>